<feature type="domain" description="GP-PDE" evidence="2">
    <location>
        <begin position="49"/>
        <end position="303"/>
    </location>
</feature>
<dbReference type="Proteomes" id="UP000078046">
    <property type="component" value="Unassembled WGS sequence"/>
</dbReference>
<keyword evidence="1" id="KW-1133">Transmembrane helix</keyword>
<dbReference type="OrthoDB" id="197419at2759"/>
<dbReference type="GO" id="GO:0008889">
    <property type="term" value="F:glycerophosphodiester phosphodiesterase activity"/>
    <property type="evidence" value="ECO:0007669"/>
    <property type="project" value="TreeGrafter"/>
</dbReference>
<dbReference type="InterPro" id="IPR017946">
    <property type="entry name" value="PLC-like_Pdiesterase_TIM-brl"/>
</dbReference>
<keyword evidence="4" id="KW-1185">Reference proteome</keyword>
<dbReference type="InterPro" id="IPR030395">
    <property type="entry name" value="GP_PDE_dom"/>
</dbReference>
<dbReference type="GO" id="GO:0005886">
    <property type="term" value="C:plasma membrane"/>
    <property type="evidence" value="ECO:0007669"/>
    <property type="project" value="TreeGrafter"/>
</dbReference>
<proteinExistence type="predicted"/>
<gene>
    <name evidence="3" type="ORF">A3Q56_00015</name>
</gene>
<dbReference type="GO" id="GO:0006580">
    <property type="term" value="P:ethanolamine metabolic process"/>
    <property type="evidence" value="ECO:0007669"/>
    <property type="project" value="TreeGrafter"/>
</dbReference>
<keyword evidence="1" id="KW-0472">Membrane</keyword>
<comment type="caution">
    <text evidence="3">The sequence shown here is derived from an EMBL/GenBank/DDBJ whole genome shotgun (WGS) entry which is preliminary data.</text>
</comment>
<dbReference type="GO" id="GO:0006644">
    <property type="term" value="P:phospholipid metabolic process"/>
    <property type="evidence" value="ECO:0007669"/>
    <property type="project" value="TreeGrafter"/>
</dbReference>
<feature type="transmembrane region" description="Helical" evidence="1">
    <location>
        <begin position="223"/>
        <end position="247"/>
    </location>
</feature>
<dbReference type="EMBL" id="LWCA01000001">
    <property type="protein sequence ID" value="OAF72199.1"/>
    <property type="molecule type" value="Genomic_DNA"/>
</dbReference>
<dbReference type="Gene3D" id="3.20.20.190">
    <property type="entry name" value="Phosphatidylinositol (PI) phosphodiesterase"/>
    <property type="match status" value="1"/>
</dbReference>
<feature type="transmembrane region" description="Helical" evidence="1">
    <location>
        <begin position="6"/>
        <end position="26"/>
    </location>
</feature>
<dbReference type="PANTHER" id="PTHR46320:SF1">
    <property type="entry name" value="GLYCEROPHOSPHODIESTER PHOSPHODIESTERASE 1"/>
    <property type="match status" value="1"/>
</dbReference>
<feature type="transmembrane region" description="Helical" evidence="1">
    <location>
        <begin position="259"/>
        <end position="279"/>
    </location>
</feature>
<reference evidence="3 4" key="1">
    <citation type="submission" date="2016-04" db="EMBL/GenBank/DDBJ databases">
        <title>The genome of Intoshia linei affirms orthonectids as highly simplified spiralians.</title>
        <authorList>
            <person name="Mikhailov K.V."/>
            <person name="Slusarev G.S."/>
            <person name="Nikitin M.A."/>
            <person name="Logacheva M.D."/>
            <person name="Penin A."/>
            <person name="Aleoshin V."/>
            <person name="Panchin Y.V."/>
        </authorList>
    </citation>
    <scope>NUCLEOTIDE SEQUENCE [LARGE SCALE GENOMIC DNA]</scope>
    <source>
        <strain evidence="3">Intl2013</strain>
        <tissue evidence="3">Whole animal</tissue>
    </source>
</reference>
<dbReference type="AlphaFoldDB" id="A0A177BD23"/>
<dbReference type="SUPFAM" id="SSF51695">
    <property type="entry name" value="PLC-like phosphodiesterases"/>
    <property type="match status" value="1"/>
</dbReference>
<dbReference type="PROSITE" id="PS51704">
    <property type="entry name" value="GP_PDE"/>
    <property type="match status" value="1"/>
</dbReference>
<keyword evidence="1" id="KW-0812">Transmembrane</keyword>
<evidence type="ECO:0000313" key="4">
    <source>
        <dbReference type="Proteomes" id="UP000078046"/>
    </source>
</evidence>
<evidence type="ECO:0000259" key="2">
    <source>
        <dbReference type="PROSITE" id="PS51704"/>
    </source>
</evidence>
<evidence type="ECO:0000256" key="1">
    <source>
        <dbReference type="SAM" id="Phobius"/>
    </source>
</evidence>
<organism evidence="3 4">
    <name type="scientific">Intoshia linei</name>
    <dbReference type="NCBI Taxonomy" id="1819745"/>
    <lineage>
        <taxon>Eukaryota</taxon>
        <taxon>Metazoa</taxon>
        <taxon>Spiralia</taxon>
        <taxon>Lophotrochozoa</taxon>
        <taxon>Mesozoa</taxon>
        <taxon>Orthonectida</taxon>
        <taxon>Rhopaluridae</taxon>
        <taxon>Intoshia</taxon>
    </lineage>
</organism>
<accession>A0A177BD23</accession>
<dbReference type="Pfam" id="PF03009">
    <property type="entry name" value="GDPD"/>
    <property type="match status" value="1"/>
</dbReference>
<name>A0A177BD23_9BILA</name>
<evidence type="ECO:0000313" key="3">
    <source>
        <dbReference type="EMBL" id="OAF72199.1"/>
    </source>
</evidence>
<dbReference type="GO" id="GO:0070291">
    <property type="term" value="P:N-acylethanolamine metabolic process"/>
    <property type="evidence" value="ECO:0007669"/>
    <property type="project" value="TreeGrafter"/>
</dbReference>
<protein>
    <submittedName>
        <fullName evidence="3">Putative glycerophosphoryl diester phosphodiesterase YhdW</fullName>
    </submittedName>
</protein>
<dbReference type="PANTHER" id="PTHR46320">
    <property type="entry name" value="GLYCEROPHOSPHODIESTER PHOSPHODIESTERASE 1"/>
    <property type="match status" value="1"/>
</dbReference>
<sequence length="303" mass="35705">MIGSEFTFVIYFYYLTCIVILMYVLIKLVAIPKPILNNVKQLKYYVKKHKKIGHRGYTNNVAENTLKAVDYVASLQDKAIEVDVHCTKDKTLILMHDDTVDRTTDGHGFVVNLTTKKIEQLNACSKFNHSNCSFNCNCKVPTLEQVIKKCIKNEIYIFFDIRITNEYVIRDLLYYYKKYPYLYSHSVLCAFDWIFIRKMRSLDNEIVAGLTYEYMFKHYKTNIFNFLIFAIIEFFHKISLYVMSAVIGNSFLLLENKYINMPIILISNYFDLDVIFWTVNDMATKKKIKEYGAAYMTDVHDKL</sequence>